<dbReference type="FunFam" id="3.40.50.300:FF:000489">
    <property type="entry name" value="Primosome assembly protein PriA"/>
    <property type="match status" value="1"/>
</dbReference>
<comment type="cofactor">
    <cofactor evidence="12">
        <name>Zn(2+)</name>
        <dbReference type="ChEBI" id="CHEBI:29105"/>
    </cofactor>
    <text evidence="12">Binds 2 zinc ions per subunit.</text>
</comment>
<dbReference type="PANTHER" id="PTHR30580:SF0">
    <property type="entry name" value="PRIMOSOMAL PROTEIN N"/>
    <property type="match status" value="1"/>
</dbReference>
<keyword evidence="5 12" id="KW-0378">Hydrolase</keyword>
<feature type="binding site" evidence="12">
    <location>
        <position position="473"/>
    </location>
    <ligand>
        <name>Zn(2+)</name>
        <dbReference type="ChEBI" id="CHEBI:29105"/>
        <label>1</label>
    </ligand>
</feature>
<dbReference type="SUPFAM" id="SSF52540">
    <property type="entry name" value="P-loop containing nucleoside triphosphate hydrolases"/>
    <property type="match status" value="2"/>
</dbReference>
<dbReference type="InterPro" id="IPR005259">
    <property type="entry name" value="PriA"/>
</dbReference>
<dbReference type="PANTHER" id="PTHR30580">
    <property type="entry name" value="PRIMOSOMAL PROTEIN N"/>
    <property type="match status" value="1"/>
</dbReference>
<dbReference type="Pfam" id="PF17764">
    <property type="entry name" value="PriA_3primeBD"/>
    <property type="match status" value="1"/>
</dbReference>
<keyword evidence="10 12" id="KW-0413">Isomerase</keyword>
<dbReference type="GO" id="GO:0008270">
    <property type="term" value="F:zinc ion binding"/>
    <property type="evidence" value="ECO:0007669"/>
    <property type="project" value="UniProtKB-UniRule"/>
</dbReference>
<dbReference type="NCBIfam" id="TIGR00595">
    <property type="entry name" value="priA"/>
    <property type="match status" value="1"/>
</dbReference>
<dbReference type="PROSITE" id="PS51192">
    <property type="entry name" value="HELICASE_ATP_BIND_1"/>
    <property type="match status" value="1"/>
</dbReference>
<keyword evidence="6 12" id="KW-0347">Helicase</keyword>
<dbReference type="GO" id="GO:0005524">
    <property type="term" value="F:ATP binding"/>
    <property type="evidence" value="ECO:0007669"/>
    <property type="project" value="UniProtKB-UniRule"/>
</dbReference>
<dbReference type="NCBIfam" id="NF004067">
    <property type="entry name" value="PRK05580.1-4"/>
    <property type="match status" value="1"/>
</dbReference>
<sequence length="728" mass="81264">MILRIAILSVPLRRAFDYLPPAGGSVGGYRPGIRVKVPFGKQQRIGILLETTAKSDIPEERLKPVTEIIDSAPLLPESLHSLLLRSASYYHHAIGEVYETALPVPLRQGRYAKQPEQVIYRITERGIQTDLDSLSRAPRQRQLLERLQQERELSGSSTFMRELIKKGLVVRESRAGYNQPPKVESDAPHQLNGEQQQAVDVVHKQMDGAGNDPIRPVLLEGVTGSGKTEVYLQIIQRVIDDGRQALVLVPEISLTPQTVQRFRQRFDLPIALLHSGRNSSERLGDWLAARAGEAKIVIGTRSAVFVPLQSPGIIIVDEEHDGSFKQHEGFRYSARDLAILRGKQEGIPVLLGSATPSFESLHNAESGKYRKLLLSSRAGGAKPPEISLIDVRSRKMEHLLSAPLIEKMREHLEQDGQILIFLNRRGYAPTLFCRGCGWSSACPRCEIHYTFHQKKNRLVCHHCGGERPRPPHCPECGSHELTDIGAGTERIEEALQKIFPEHSVARIDRDTTRRRGSMDEKLQQIHAGDHQILLGTQMLAKGHHFPKVTLVAILDADSGLFGSDFRATEQMGQLITQVAGRAGRESMRGEVAIQTHNPDHPLLLTLLQRGYPDFAKQALAERKLAALPPYSHLTLIRAESSKPQAAIHFLQQVREMAVGHAISQVEILGPVPSPMEKRAGRYRAQLLLQSSYRKPLHQLLAPLIPAIESTKEGRKVRWSVDVDPIDMF</sequence>
<reference evidence="14 15" key="1">
    <citation type="submission" date="2020-08" db="EMBL/GenBank/DDBJ databases">
        <title>Bridging the membrane lipid divide: bacteria of the FCB group superphylum have the potential to synthesize archaeal ether lipids.</title>
        <authorList>
            <person name="Villanueva L."/>
            <person name="Von Meijenfeldt F.A.B."/>
            <person name="Westbye A.B."/>
            <person name="Yadav S."/>
            <person name="Hopmans E.C."/>
            <person name="Dutilh B.E."/>
            <person name="Sinninghe Damste J.S."/>
        </authorList>
    </citation>
    <scope>NUCLEOTIDE SEQUENCE [LARGE SCALE GENOMIC DNA]</scope>
    <source>
        <strain evidence="14">NIOZ-UU100</strain>
    </source>
</reference>
<keyword evidence="9 12" id="KW-0238">DNA-binding</keyword>
<dbReference type="InterPro" id="IPR001650">
    <property type="entry name" value="Helicase_C-like"/>
</dbReference>
<dbReference type="GO" id="GO:1990077">
    <property type="term" value="C:primosome complex"/>
    <property type="evidence" value="ECO:0007669"/>
    <property type="project" value="UniProtKB-UniRule"/>
</dbReference>
<dbReference type="GO" id="GO:0006302">
    <property type="term" value="P:double-strand break repair"/>
    <property type="evidence" value="ECO:0007669"/>
    <property type="project" value="InterPro"/>
</dbReference>
<feature type="binding site" evidence="12">
    <location>
        <position position="436"/>
    </location>
    <ligand>
        <name>Zn(2+)</name>
        <dbReference type="ChEBI" id="CHEBI:29105"/>
        <label>1</label>
    </ligand>
</feature>
<evidence type="ECO:0000256" key="2">
    <source>
        <dbReference type="ARBA" id="ARBA00022705"/>
    </source>
</evidence>
<feature type="domain" description="Helicase ATP-binding" evidence="13">
    <location>
        <begin position="208"/>
        <end position="374"/>
    </location>
</feature>
<evidence type="ECO:0000256" key="11">
    <source>
        <dbReference type="ARBA" id="ARBA00048988"/>
    </source>
</evidence>
<name>A0A8J6TPX0_9GAMM</name>
<comment type="subunit">
    <text evidence="12">Component of the replication restart primosome.</text>
</comment>
<evidence type="ECO:0000313" key="15">
    <source>
        <dbReference type="Proteomes" id="UP000654401"/>
    </source>
</evidence>
<dbReference type="Proteomes" id="UP000654401">
    <property type="component" value="Unassembled WGS sequence"/>
</dbReference>
<dbReference type="InterPro" id="IPR042115">
    <property type="entry name" value="PriA_3primeBD_sf"/>
</dbReference>
<organism evidence="14 15">
    <name type="scientific">Candidatus Thiopontia autotrophica</name>
    <dbReference type="NCBI Taxonomy" id="2841688"/>
    <lineage>
        <taxon>Bacteria</taxon>
        <taxon>Pseudomonadati</taxon>
        <taxon>Pseudomonadota</taxon>
        <taxon>Gammaproteobacteria</taxon>
        <taxon>Candidatus Thiopontia</taxon>
    </lineage>
</organism>
<dbReference type="Pfam" id="PF18319">
    <property type="entry name" value="Zn_ribbon_PriA"/>
    <property type="match status" value="1"/>
</dbReference>
<dbReference type="GO" id="GO:0043138">
    <property type="term" value="F:3'-5' DNA helicase activity"/>
    <property type="evidence" value="ECO:0007669"/>
    <property type="project" value="UniProtKB-EC"/>
</dbReference>
<evidence type="ECO:0000256" key="3">
    <source>
        <dbReference type="ARBA" id="ARBA00022723"/>
    </source>
</evidence>
<comment type="catalytic activity">
    <reaction evidence="11 12">
        <text>ATP + H2O = ADP + phosphate + H(+)</text>
        <dbReference type="Rhea" id="RHEA:13065"/>
        <dbReference type="ChEBI" id="CHEBI:15377"/>
        <dbReference type="ChEBI" id="CHEBI:15378"/>
        <dbReference type="ChEBI" id="CHEBI:30616"/>
        <dbReference type="ChEBI" id="CHEBI:43474"/>
        <dbReference type="ChEBI" id="CHEBI:456216"/>
        <dbReference type="EC" id="5.6.2.4"/>
    </reaction>
</comment>
<proteinExistence type="inferred from homology"/>
<gene>
    <name evidence="12" type="primary">priA</name>
    <name evidence="14" type="ORF">H8D24_01900</name>
</gene>
<dbReference type="GO" id="GO:0016787">
    <property type="term" value="F:hydrolase activity"/>
    <property type="evidence" value="ECO:0007669"/>
    <property type="project" value="UniProtKB-KW"/>
</dbReference>
<evidence type="ECO:0000256" key="5">
    <source>
        <dbReference type="ARBA" id="ARBA00022801"/>
    </source>
</evidence>
<feature type="binding site" evidence="12">
    <location>
        <position position="433"/>
    </location>
    <ligand>
        <name>Zn(2+)</name>
        <dbReference type="ChEBI" id="CHEBI:29105"/>
        <label>1</label>
    </ligand>
</feature>
<keyword evidence="4 12" id="KW-0547">Nucleotide-binding</keyword>
<dbReference type="GO" id="GO:0003677">
    <property type="term" value="F:DNA binding"/>
    <property type="evidence" value="ECO:0007669"/>
    <property type="project" value="UniProtKB-UniRule"/>
</dbReference>
<evidence type="ECO:0000256" key="6">
    <source>
        <dbReference type="ARBA" id="ARBA00022806"/>
    </source>
</evidence>
<evidence type="ECO:0000256" key="8">
    <source>
        <dbReference type="ARBA" id="ARBA00022840"/>
    </source>
</evidence>
<feature type="binding site" evidence="12">
    <location>
        <position position="460"/>
    </location>
    <ligand>
        <name>Zn(2+)</name>
        <dbReference type="ChEBI" id="CHEBI:29105"/>
        <label>2</label>
    </ligand>
</feature>
<dbReference type="AlphaFoldDB" id="A0A8J6TPX0"/>
<dbReference type="CDD" id="cd17929">
    <property type="entry name" value="DEXHc_priA"/>
    <property type="match status" value="1"/>
</dbReference>
<dbReference type="EMBL" id="JACNFK010000017">
    <property type="protein sequence ID" value="MBC8519151.1"/>
    <property type="molecule type" value="Genomic_DNA"/>
</dbReference>
<dbReference type="Gene3D" id="3.40.1440.60">
    <property type="entry name" value="PriA, 3(prime) DNA-binding domain"/>
    <property type="match status" value="1"/>
</dbReference>
<dbReference type="GO" id="GO:0006270">
    <property type="term" value="P:DNA replication initiation"/>
    <property type="evidence" value="ECO:0007669"/>
    <property type="project" value="TreeGrafter"/>
</dbReference>
<dbReference type="InterPro" id="IPR041222">
    <property type="entry name" value="PriA_3primeBD"/>
</dbReference>
<dbReference type="HAMAP" id="MF_00983">
    <property type="entry name" value="PriA"/>
    <property type="match status" value="1"/>
</dbReference>
<evidence type="ECO:0000256" key="9">
    <source>
        <dbReference type="ARBA" id="ARBA00023125"/>
    </source>
</evidence>
<feature type="binding site" evidence="12">
    <location>
        <position position="442"/>
    </location>
    <ligand>
        <name>Zn(2+)</name>
        <dbReference type="ChEBI" id="CHEBI:29105"/>
        <label>2</label>
    </ligand>
</feature>
<comment type="caution">
    <text evidence="14">The sequence shown here is derived from an EMBL/GenBank/DDBJ whole genome shotgun (WGS) entry which is preliminary data.</text>
</comment>
<dbReference type="FunFam" id="3.40.1440.60:FF:000001">
    <property type="entry name" value="Primosomal protein N"/>
    <property type="match status" value="1"/>
</dbReference>
<dbReference type="InterPro" id="IPR041236">
    <property type="entry name" value="PriA_C"/>
</dbReference>
<keyword evidence="2 12" id="KW-0235">DNA replication</keyword>
<keyword evidence="1 12" id="KW-0639">Primosome</keyword>
<dbReference type="InterPro" id="IPR027417">
    <property type="entry name" value="P-loop_NTPase"/>
</dbReference>
<dbReference type="Gene3D" id="3.40.50.300">
    <property type="entry name" value="P-loop containing nucleotide triphosphate hydrolases"/>
    <property type="match status" value="2"/>
</dbReference>
<accession>A0A8J6TPX0</accession>
<dbReference type="InterPro" id="IPR014001">
    <property type="entry name" value="Helicase_ATP-bd"/>
</dbReference>
<keyword evidence="3 12" id="KW-0479">Metal-binding</keyword>
<dbReference type="InterPro" id="IPR011545">
    <property type="entry name" value="DEAD/DEAH_box_helicase_dom"/>
</dbReference>
<dbReference type="SMART" id="SM00487">
    <property type="entry name" value="DEXDc"/>
    <property type="match status" value="1"/>
</dbReference>
<comment type="function">
    <text evidence="12">Initiates the restart of stalled replication forks, which reloads the replicative helicase on sites other than the origin of replication. Recognizes and binds to abandoned replication forks and remodels them to uncover a helicase loading site. Promotes assembly of the primosome at these replication forks.</text>
</comment>
<evidence type="ECO:0000256" key="1">
    <source>
        <dbReference type="ARBA" id="ARBA00022515"/>
    </source>
</evidence>
<evidence type="ECO:0000256" key="7">
    <source>
        <dbReference type="ARBA" id="ARBA00022833"/>
    </source>
</evidence>
<dbReference type="SMART" id="SM00490">
    <property type="entry name" value="HELICc"/>
    <property type="match status" value="1"/>
</dbReference>
<keyword evidence="7 12" id="KW-0862">Zinc</keyword>
<evidence type="ECO:0000256" key="4">
    <source>
        <dbReference type="ARBA" id="ARBA00022741"/>
    </source>
</evidence>
<comment type="catalytic activity">
    <reaction evidence="12">
        <text>Couples ATP hydrolysis with the unwinding of duplex DNA by translocating in the 3'-5' direction.</text>
        <dbReference type="EC" id="5.6.2.4"/>
    </reaction>
</comment>
<evidence type="ECO:0000259" key="13">
    <source>
        <dbReference type="PROSITE" id="PS51192"/>
    </source>
</evidence>
<evidence type="ECO:0000256" key="10">
    <source>
        <dbReference type="ARBA" id="ARBA00023235"/>
    </source>
</evidence>
<protein>
    <recommendedName>
        <fullName evidence="12">Replication restart protein PriA</fullName>
    </recommendedName>
    <alternativeName>
        <fullName evidence="12">ATP-dependent DNA helicase PriA</fullName>
        <ecNumber evidence="12">5.6.2.4</ecNumber>
    </alternativeName>
    <alternativeName>
        <fullName evidence="12">DNA 3'-5' helicase PriA</fullName>
    </alternativeName>
</protein>
<feature type="binding site" evidence="12">
    <location>
        <position position="463"/>
    </location>
    <ligand>
        <name>Zn(2+)</name>
        <dbReference type="ChEBI" id="CHEBI:29105"/>
        <label>2</label>
    </ligand>
</feature>
<dbReference type="Pfam" id="PF18074">
    <property type="entry name" value="PriA_C"/>
    <property type="match status" value="1"/>
</dbReference>
<feature type="binding site" evidence="12">
    <location>
        <position position="476"/>
    </location>
    <ligand>
        <name>Zn(2+)</name>
        <dbReference type="ChEBI" id="CHEBI:29105"/>
        <label>1</label>
    </ligand>
</feature>
<dbReference type="NCBIfam" id="NF004065">
    <property type="entry name" value="PRK05580.1-1"/>
    <property type="match status" value="1"/>
</dbReference>
<evidence type="ECO:0000313" key="14">
    <source>
        <dbReference type="EMBL" id="MBC8519151.1"/>
    </source>
</evidence>
<dbReference type="InterPro" id="IPR040498">
    <property type="entry name" value="PriA_CRR"/>
</dbReference>
<dbReference type="GO" id="GO:0006310">
    <property type="term" value="P:DNA recombination"/>
    <property type="evidence" value="ECO:0007669"/>
    <property type="project" value="InterPro"/>
</dbReference>
<keyword evidence="8 12" id="KW-0067">ATP-binding</keyword>
<dbReference type="GO" id="GO:0006269">
    <property type="term" value="P:DNA replication, synthesis of primer"/>
    <property type="evidence" value="ECO:0007669"/>
    <property type="project" value="UniProtKB-KW"/>
</dbReference>
<dbReference type="Pfam" id="PF00271">
    <property type="entry name" value="Helicase_C"/>
    <property type="match status" value="1"/>
</dbReference>
<evidence type="ECO:0000256" key="12">
    <source>
        <dbReference type="HAMAP-Rule" id="MF_00983"/>
    </source>
</evidence>
<dbReference type="EC" id="5.6.2.4" evidence="12"/>
<comment type="similarity">
    <text evidence="12">Belongs to the helicase family. PriA subfamily.</text>
</comment>
<feature type="binding site" evidence="12">
    <location>
        <position position="445"/>
    </location>
    <ligand>
        <name>Zn(2+)</name>
        <dbReference type="ChEBI" id="CHEBI:29105"/>
        <label>2</label>
    </ligand>
</feature>
<dbReference type="CDD" id="cd18804">
    <property type="entry name" value="SF2_C_priA"/>
    <property type="match status" value="1"/>
</dbReference>
<dbReference type="Pfam" id="PF00270">
    <property type="entry name" value="DEAD"/>
    <property type="match status" value="1"/>
</dbReference>